<evidence type="ECO:0000256" key="2">
    <source>
        <dbReference type="ARBA" id="ARBA00022741"/>
    </source>
</evidence>
<dbReference type="PANTHER" id="PTHR23305">
    <property type="entry name" value="OBG GTPASE FAMILY"/>
    <property type="match status" value="1"/>
</dbReference>
<dbReference type="InterPro" id="IPR012675">
    <property type="entry name" value="Beta-grasp_dom_sf"/>
</dbReference>
<accession>A0A150IU62</accession>
<dbReference type="Proteomes" id="UP000075578">
    <property type="component" value="Unassembled WGS sequence"/>
</dbReference>
<dbReference type="PRINTS" id="PR00326">
    <property type="entry name" value="GTP1OBG"/>
</dbReference>
<evidence type="ECO:0000259" key="3">
    <source>
        <dbReference type="PROSITE" id="PS51710"/>
    </source>
</evidence>
<dbReference type="InterPro" id="IPR012676">
    <property type="entry name" value="TGS-like"/>
</dbReference>
<dbReference type="InterPro" id="IPR006073">
    <property type="entry name" value="GTP-bd"/>
</dbReference>
<evidence type="ECO:0000313" key="4">
    <source>
        <dbReference type="EMBL" id="KYC48516.1"/>
    </source>
</evidence>
<dbReference type="GO" id="GO:0005737">
    <property type="term" value="C:cytoplasm"/>
    <property type="evidence" value="ECO:0007669"/>
    <property type="project" value="TreeGrafter"/>
</dbReference>
<keyword evidence="2" id="KW-0547">Nucleotide-binding</keyword>
<dbReference type="PANTHER" id="PTHR23305:SF1">
    <property type="entry name" value="OBG-TYPE G DOMAIN-CONTAINING PROTEIN"/>
    <property type="match status" value="1"/>
</dbReference>
<dbReference type="NCBIfam" id="NF007171">
    <property type="entry name" value="PRK09602.1"/>
    <property type="match status" value="1"/>
</dbReference>
<dbReference type="CDD" id="cd01899">
    <property type="entry name" value="Ygr210"/>
    <property type="match status" value="1"/>
</dbReference>
<sequence>MDVGIIGKPNVGKSTFFNAVTLGGAEIANYPFTTIDSNIGATYVTYKCPCKEFNLKCSPQNSKCIDGTRLVPLKIIDVAGLVKGAHTGRGLGNKFLNDLSRAETLIHIVDASGSTDIEGNPVAIGSHNPLEDIEFLEEEIDLWFFGILNDNWFRFARKVCSAHLDFSKIVAEQFAGIGISEINVINALRETKLDTDKCIHWKEEELLIFAKALRKISKPITIVLNKVDIAPPENIKALKQKLGNVFTISAEAELVLRKASHAGLLKYVPSSSTFEITGNLNDKQKEALDKIKSFMEKNEGTGVQKAINEVVFNILGKIVVYPVEDESHMKDGKGNVLPDAYLMEKGSTPRDLAFRIHTDIGKNFLYAVNARTKMRIKDDYELQNGDIIKIVSAAR</sequence>
<evidence type="ECO:0000256" key="1">
    <source>
        <dbReference type="ARBA" id="ARBA00007476"/>
    </source>
</evidence>
<gene>
    <name evidence="4" type="ORF">AMQ74_01595</name>
</gene>
<dbReference type="EMBL" id="LNGD01000138">
    <property type="protein sequence ID" value="KYC48516.1"/>
    <property type="molecule type" value="Genomic_DNA"/>
</dbReference>
<reference evidence="4 5" key="1">
    <citation type="journal article" date="2016" name="ISME J.">
        <title>Chasing the elusive Euryarchaeota class WSA2: genomes reveal a uniquely fastidious methyl-reducing methanogen.</title>
        <authorList>
            <person name="Nobu M.K."/>
            <person name="Narihiro T."/>
            <person name="Kuroda K."/>
            <person name="Mei R."/>
            <person name="Liu W.T."/>
        </authorList>
    </citation>
    <scope>NUCLEOTIDE SEQUENCE [LARGE SCALE GENOMIC DNA]</scope>
    <source>
        <strain evidence="4">U1lsi0528_Bin089</strain>
    </source>
</reference>
<feature type="domain" description="OBG-type G" evidence="3">
    <location>
        <begin position="1"/>
        <end position="268"/>
    </location>
</feature>
<comment type="similarity">
    <text evidence="1">Belongs to the RelA/SpoT family.</text>
</comment>
<dbReference type="Pfam" id="PF08438">
    <property type="entry name" value="YGR210-like_G4"/>
    <property type="match status" value="1"/>
</dbReference>
<dbReference type="AlphaFoldDB" id="A0A150IU62"/>
<comment type="caution">
    <text evidence="4">The sequence shown here is derived from an EMBL/GenBank/DDBJ whole genome shotgun (WGS) entry which is preliminary data.</text>
</comment>
<dbReference type="InterPro" id="IPR013646">
    <property type="entry name" value="YGR210-like_G4"/>
</dbReference>
<protein>
    <submittedName>
        <fullName evidence="4">Translation-associated GTPase</fullName>
    </submittedName>
</protein>
<dbReference type="Gene3D" id="3.10.20.30">
    <property type="match status" value="1"/>
</dbReference>
<dbReference type="GO" id="GO:0016887">
    <property type="term" value="F:ATP hydrolysis activity"/>
    <property type="evidence" value="ECO:0007669"/>
    <property type="project" value="TreeGrafter"/>
</dbReference>
<dbReference type="InterPro" id="IPR031167">
    <property type="entry name" value="G_OBG"/>
</dbReference>
<dbReference type="Pfam" id="PF01926">
    <property type="entry name" value="MMR_HSR1"/>
    <property type="match status" value="1"/>
</dbReference>
<dbReference type="Gene3D" id="3.40.50.300">
    <property type="entry name" value="P-loop containing nucleotide triphosphate hydrolases"/>
    <property type="match status" value="1"/>
</dbReference>
<proteinExistence type="inferred from homology"/>
<dbReference type="InterPro" id="IPR004095">
    <property type="entry name" value="TGS"/>
</dbReference>
<dbReference type="PATRIC" id="fig|1705564.3.peg.1694"/>
<dbReference type="Gene3D" id="1.10.8.470">
    <property type="match status" value="1"/>
</dbReference>
<dbReference type="FunFam" id="3.10.20.30:FF:000002">
    <property type="entry name" value="GTP pyrophosphokinase (RelA/SpoT)"/>
    <property type="match status" value="1"/>
</dbReference>
<dbReference type="PROSITE" id="PS51710">
    <property type="entry name" value="G_OBG"/>
    <property type="match status" value="1"/>
</dbReference>
<dbReference type="Pfam" id="PF02824">
    <property type="entry name" value="TGS"/>
    <property type="match status" value="1"/>
</dbReference>
<evidence type="ECO:0000313" key="5">
    <source>
        <dbReference type="Proteomes" id="UP000075578"/>
    </source>
</evidence>
<dbReference type="SUPFAM" id="SSF52540">
    <property type="entry name" value="P-loop containing nucleoside triphosphate hydrolases"/>
    <property type="match status" value="1"/>
</dbReference>
<dbReference type="GO" id="GO:0005525">
    <property type="term" value="F:GTP binding"/>
    <property type="evidence" value="ECO:0007669"/>
    <property type="project" value="InterPro"/>
</dbReference>
<dbReference type="SUPFAM" id="SSF81271">
    <property type="entry name" value="TGS-like"/>
    <property type="match status" value="1"/>
</dbReference>
<dbReference type="CDD" id="cd01669">
    <property type="entry name" value="TGS_MJ1332_like"/>
    <property type="match status" value="1"/>
</dbReference>
<name>A0A150IU62_9EURY</name>
<dbReference type="InterPro" id="IPR027417">
    <property type="entry name" value="P-loop_NTPase"/>
</dbReference>
<organism evidence="4 5">
    <name type="scientific">Candidatus Methanofastidiosum methylothiophilum</name>
    <dbReference type="NCBI Taxonomy" id="1705564"/>
    <lineage>
        <taxon>Archaea</taxon>
        <taxon>Methanobacteriati</taxon>
        <taxon>Methanobacteriota</taxon>
        <taxon>Stenosarchaea group</taxon>
        <taxon>Candidatus Methanofastidiosia</taxon>
        <taxon>Candidatus Methanofastidiosales</taxon>
        <taxon>Candidatus Methanofastidiosaceae</taxon>
        <taxon>Candidatus Methanofastidiosum</taxon>
    </lineage>
</organism>